<name>A0A1H3IFD5_9BACI</name>
<dbReference type="PANTHER" id="PTHR30231">
    <property type="entry name" value="DNA POLYMERASE III SUBUNIT EPSILON"/>
    <property type="match status" value="1"/>
</dbReference>
<dbReference type="SUPFAM" id="SSF52113">
    <property type="entry name" value="BRCT domain"/>
    <property type="match status" value="1"/>
</dbReference>
<dbReference type="GO" id="GO:0003676">
    <property type="term" value="F:nucleic acid binding"/>
    <property type="evidence" value="ECO:0007669"/>
    <property type="project" value="InterPro"/>
</dbReference>
<dbReference type="Pfam" id="PF00533">
    <property type="entry name" value="BRCT"/>
    <property type="match status" value="1"/>
</dbReference>
<dbReference type="AlphaFoldDB" id="A0A1H3IFD5"/>
<feature type="domain" description="BRCT" evidence="1">
    <location>
        <begin position="230"/>
        <end position="328"/>
    </location>
</feature>
<dbReference type="PANTHER" id="PTHR30231:SF42">
    <property type="entry name" value="EXONUCLEASE"/>
    <property type="match status" value="1"/>
</dbReference>
<organism evidence="2 3">
    <name type="scientific">Evansella caseinilytica</name>
    <dbReference type="NCBI Taxonomy" id="1503961"/>
    <lineage>
        <taxon>Bacteria</taxon>
        <taxon>Bacillati</taxon>
        <taxon>Bacillota</taxon>
        <taxon>Bacilli</taxon>
        <taxon>Bacillales</taxon>
        <taxon>Bacillaceae</taxon>
        <taxon>Evansella</taxon>
    </lineage>
</organism>
<evidence type="ECO:0000313" key="2">
    <source>
        <dbReference type="EMBL" id="SDY26342.1"/>
    </source>
</evidence>
<sequence length="328" mass="36603">MVDFIALDFEIANYNLNSACSLGLVFVDDNKIVDEKYFLIRPPRLHFNEKFSSIHGLAKADIKDAPTFDVIWEEIREFFSEDIFVVAHNAYFDMSVLKNCLLEFSLPVPDFTYVCSIPVSTRACRGEGVGASLKERTKRFGITLDEHHHALADARACAQLVIECVRAKNRKSLQAYCSTYTSIPVKSFAELKPQTSFINGKGKANRRGKTRKFDQVNISDITPASTDDFDKNHPFFGKHLVFTGNLEKLDRKTAMQKVVDAGGILKSGVSSKTDFLVTGTQDKALVGSSGFSSKEVKARELIEKGHEIQILTEADFLQLLDGDVRLSS</sequence>
<reference evidence="3" key="1">
    <citation type="submission" date="2016-10" db="EMBL/GenBank/DDBJ databases">
        <authorList>
            <person name="Varghese N."/>
            <person name="Submissions S."/>
        </authorList>
    </citation>
    <scope>NUCLEOTIDE SEQUENCE [LARGE SCALE GENOMIC DNA]</scope>
    <source>
        <strain evidence="3">SP</strain>
    </source>
</reference>
<dbReference type="InterPro" id="IPR001357">
    <property type="entry name" value="BRCT_dom"/>
</dbReference>
<dbReference type="GO" id="GO:0005829">
    <property type="term" value="C:cytosol"/>
    <property type="evidence" value="ECO:0007669"/>
    <property type="project" value="TreeGrafter"/>
</dbReference>
<keyword evidence="3" id="KW-1185">Reference proteome</keyword>
<dbReference type="InterPro" id="IPR036397">
    <property type="entry name" value="RNaseH_sf"/>
</dbReference>
<evidence type="ECO:0000313" key="3">
    <source>
        <dbReference type="Proteomes" id="UP000198935"/>
    </source>
</evidence>
<proteinExistence type="predicted"/>
<dbReference type="PROSITE" id="PS50172">
    <property type="entry name" value="BRCT"/>
    <property type="match status" value="1"/>
</dbReference>
<dbReference type="Gene3D" id="3.40.50.10190">
    <property type="entry name" value="BRCT domain"/>
    <property type="match status" value="1"/>
</dbReference>
<dbReference type="InterPro" id="IPR012337">
    <property type="entry name" value="RNaseH-like_sf"/>
</dbReference>
<dbReference type="SMART" id="SM00479">
    <property type="entry name" value="EXOIII"/>
    <property type="match status" value="1"/>
</dbReference>
<dbReference type="EMBL" id="FNPI01000001">
    <property type="protein sequence ID" value="SDY26342.1"/>
    <property type="molecule type" value="Genomic_DNA"/>
</dbReference>
<dbReference type="InterPro" id="IPR013520">
    <property type="entry name" value="Ribonucl_H"/>
</dbReference>
<dbReference type="GO" id="GO:0008408">
    <property type="term" value="F:3'-5' exonuclease activity"/>
    <property type="evidence" value="ECO:0007669"/>
    <property type="project" value="TreeGrafter"/>
</dbReference>
<evidence type="ECO:0000259" key="1">
    <source>
        <dbReference type="PROSITE" id="PS50172"/>
    </source>
</evidence>
<dbReference type="Pfam" id="PF00929">
    <property type="entry name" value="RNase_T"/>
    <property type="match status" value="1"/>
</dbReference>
<gene>
    <name evidence="2" type="ORF">SAMN05421736_101808</name>
</gene>
<protein>
    <submittedName>
        <fullName evidence="2">DNA polymerase-3 subunit epsilon</fullName>
    </submittedName>
</protein>
<accession>A0A1H3IFD5</accession>
<dbReference type="STRING" id="1503961.SAMN05421736_101808"/>
<dbReference type="InterPro" id="IPR036420">
    <property type="entry name" value="BRCT_dom_sf"/>
</dbReference>
<dbReference type="SUPFAM" id="SSF53098">
    <property type="entry name" value="Ribonuclease H-like"/>
    <property type="match status" value="1"/>
</dbReference>
<dbReference type="CDD" id="cd17748">
    <property type="entry name" value="BRCT_DNA_ligase_like"/>
    <property type="match status" value="1"/>
</dbReference>
<dbReference type="Gene3D" id="3.30.420.10">
    <property type="entry name" value="Ribonuclease H-like superfamily/Ribonuclease H"/>
    <property type="match status" value="1"/>
</dbReference>
<dbReference type="CDD" id="cd06130">
    <property type="entry name" value="DNA_pol_III_epsilon_like"/>
    <property type="match status" value="1"/>
</dbReference>
<dbReference type="Proteomes" id="UP000198935">
    <property type="component" value="Unassembled WGS sequence"/>
</dbReference>